<evidence type="ECO:0000256" key="6">
    <source>
        <dbReference type="ARBA" id="ARBA00022967"/>
    </source>
</evidence>
<keyword evidence="11" id="KW-0472">Membrane</keyword>
<evidence type="ECO:0000256" key="2">
    <source>
        <dbReference type="ARBA" id="ARBA00022485"/>
    </source>
</evidence>
<keyword evidence="9" id="KW-0520">NAD</keyword>
<keyword evidence="15" id="KW-1185">Reference proteome</keyword>
<feature type="region of interest" description="Disordered" evidence="12">
    <location>
        <begin position="120"/>
        <end position="405"/>
    </location>
</feature>
<proteinExistence type="predicted"/>
<dbReference type="SUPFAM" id="SSF54862">
    <property type="entry name" value="4Fe-4S ferredoxins"/>
    <property type="match status" value="1"/>
</dbReference>
<keyword evidence="6" id="KW-1278">Translocase</keyword>
<comment type="caution">
    <text evidence="14">The sequence shown here is derived from an EMBL/GenBank/DDBJ whole genome shotgun (WGS) entry which is preliminary data.</text>
</comment>
<gene>
    <name evidence="14" type="ORF">ACFPZ3_58500</name>
</gene>
<dbReference type="PANTHER" id="PTHR10849">
    <property type="entry name" value="NADH DEHYDROGENASE UBIQUINONE IRON-SULFUR PROTEIN 8, MITOCHONDRIAL"/>
    <property type="match status" value="1"/>
</dbReference>
<dbReference type="PROSITE" id="PS51379">
    <property type="entry name" value="4FE4S_FER_2"/>
    <property type="match status" value="2"/>
</dbReference>
<protein>
    <submittedName>
        <fullName evidence="14">4Fe-4S binding protein</fullName>
    </submittedName>
</protein>
<evidence type="ECO:0000256" key="5">
    <source>
        <dbReference type="ARBA" id="ARBA00022737"/>
    </source>
</evidence>
<feature type="compositionally biased region" description="Low complexity" evidence="12">
    <location>
        <begin position="303"/>
        <end position="317"/>
    </location>
</feature>
<dbReference type="Proteomes" id="UP001596058">
    <property type="component" value="Unassembled WGS sequence"/>
</dbReference>
<keyword evidence="5" id="KW-0677">Repeat</keyword>
<evidence type="ECO:0000256" key="8">
    <source>
        <dbReference type="ARBA" id="ARBA00023014"/>
    </source>
</evidence>
<evidence type="ECO:0000259" key="13">
    <source>
        <dbReference type="PROSITE" id="PS51379"/>
    </source>
</evidence>
<dbReference type="PROSITE" id="PS00198">
    <property type="entry name" value="4FE4S_FER_1"/>
    <property type="match status" value="1"/>
</dbReference>
<dbReference type="PANTHER" id="PTHR10849:SF24">
    <property type="entry name" value="NADH-QUINONE OXIDOREDUCTASE SUBUNIT I 2"/>
    <property type="match status" value="1"/>
</dbReference>
<keyword evidence="10" id="KW-0830">Ubiquinone</keyword>
<evidence type="ECO:0000256" key="11">
    <source>
        <dbReference type="ARBA" id="ARBA00023136"/>
    </source>
</evidence>
<dbReference type="InterPro" id="IPR017900">
    <property type="entry name" value="4Fe4S_Fe_S_CS"/>
</dbReference>
<feature type="compositionally biased region" description="Basic and acidic residues" evidence="12">
    <location>
        <begin position="133"/>
        <end position="143"/>
    </location>
</feature>
<name>A0ABW1D8X7_9ACTN</name>
<keyword evidence="7" id="KW-0408">Iron</keyword>
<organism evidence="14 15">
    <name type="scientific">Nonomuraea insulae</name>
    <dbReference type="NCBI Taxonomy" id="1616787"/>
    <lineage>
        <taxon>Bacteria</taxon>
        <taxon>Bacillati</taxon>
        <taxon>Actinomycetota</taxon>
        <taxon>Actinomycetes</taxon>
        <taxon>Streptosporangiales</taxon>
        <taxon>Streptosporangiaceae</taxon>
        <taxon>Nonomuraea</taxon>
    </lineage>
</organism>
<feature type="compositionally biased region" description="Basic and acidic residues" evidence="12">
    <location>
        <begin position="239"/>
        <end position="248"/>
    </location>
</feature>
<keyword evidence="4" id="KW-0479">Metal-binding</keyword>
<feature type="domain" description="4Fe-4S ferredoxin-type" evidence="13">
    <location>
        <begin position="23"/>
        <end position="52"/>
    </location>
</feature>
<feature type="compositionally biased region" description="Polar residues" evidence="12">
    <location>
        <begin position="330"/>
        <end position="358"/>
    </location>
</feature>
<sequence>MLRKSVTQQYPEVKPALPPRSRGVIALVEENCTSCMLCARECPDWCIYIDSHKETIPAPEGGRARQRNVLDRFAIDFSLCMYCGICIEVCPFDALFWSPEFEYAEGDIRNLLHEKDKLAAWTPTVPPPPAHDPGAELPKERTAAPRRPARTRTPADQESPKPTAEPSPAAGTEPPASAPEAAPATPPSRPRRPMTNVRGIRPPGALPPSSEGDAAPTGPESPAADNDPGKTSTADQPQSDERERRPQPSDEDQPEGGREDQGRPQLQSEQAPGDEPLQPSGDERAQSSDDRRPSDEDQRHGPTDPQDPQEAQDPQGPGRQPQSESESESRLQTLPQGQDQGEPSSTGQPPSDELSTASDEPQPRPDPEEQTSAASPRRHRMADPRSIRPPGRLSPDETRESEEES</sequence>
<evidence type="ECO:0000256" key="4">
    <source>
        <dbReference type="ARBA" id="ARBA00022723"/>
    </source>
</evidence>
<keyword evidence="8" id="KW-0411">Iron-sulfur</keyword>
<feature type="compositionally biased region" description="Basic and acidic residues" evidence="12">
    <location>
        <begin position="281"/>
        <end position="302"/>
    </location>
</feature>
<feature type="domain" description="4Fe-4S ferredoxin-type" evidence="13">
    <location>
        <begin position="71"/>
        <end position="100"/>
    </location>
</feature>
<evidence type="ECO:0000313" key="14">
    <source>
        <dbReference type="EMBL" id="MFC5833700.1"/>
    </source>
</evidence>
<dbReference type="Gene3D" id="3.30.70.3270">
    <property type="match status" value="1"/>
</dbReference>
<evidence type="ECO:0000256" key="10">
    <source>
        <dbReference type="ARBA" id="ARBA00023075"/>
    </source>
</evidence>
<dbReference type="RefSeq" id="WP_379523122.1">
    <property type="nucleotide sequence ID" value="NZ_JBHSPA010000096.1"/>
</dbReference>
<evidence type="ECO:0000256" key="7">
    <source>
        <dbReference type="ARBA" id="ARBA00023004"/>
    </source>
</evidence>
<evidence type="ECO:0000313" key="15">
    <source>
        <dbReference type="Proteomes" id="UP001596058"/>
    </source>
</evidence>
<dbReference type="EMBL" id="JBHSPA010000096">
    <property type="protein sequence ID" value="MFC5833700.1"/>
    <property type="molecule type" value="Genomic_DNA"/>
</dbReference>
<evidence type="ECO:0000256" key="1">
    <source>
        <dbReference type="ARBA" id="ARBA00022475"/>
    </source>
</evidence>
<dbReference type="InterPro" id="IPR017896">
    <property type="entry name" value="4Fe4S_Fe-S-bd"/>
</dbReference>
<keyword evidence="3" id="KW-0874">Quinone</keyword>
<accession>A0ABW1D8X7</accession>
<keyword evidence="1" id="KW-1003">Cell membrane</keyword>
<keyword evidence="2" id="KW-0004">4Fe-4S</keyword>
<dbReference type="InterPro" id="IPR010226">
    <property type="entry name" value="NADH_quinone_OxRdtase_chainI"/>
</dbReference>
<evidence type="ECO:0000256" key="12">
    <source>
        <dbReference type="SAM" id="MobiDB-lite"/>
    </source>
</evidence>
<reference evidence="15" key="1">
    <citation type="journal article" date="2019" name="Int. J. Syst. Evol. Microbiol.">
        <title>The Global Catalogue of Microorganisms (GCM) 10K type strain sequencing project: providing services to taxonomists for standard genome sequencing and annotation.</title>
        <authorList>
            <consortium name="The Broad Institute Genomics Platform"/>
            <consortium name="The Broad Institute Genome Sequencing Center for Infectious Disease"/>
            <person name="Wu L."/>
            <person name="Ma J."/>
        </authorList>
    </citation>
    <scope>NUCLEOTIDE SEQUENCE [LARGE SCALE GENOMIC DNA]</scope>
    <source>
        <strain evidence="15">CCUG 53903</strain>
    </source>
</reference>
<dbReference type="Pfam" id="PF00037">
    <property type="entry name" value="Fer4"/>
    <property type="match status" value="1"/>
</dbReference>
<feature type="compositionally biased region" description="Low complexity" evidence="12">
    <location>
        <begin position="162"/>
        <end position="183"/>
    </location>
</feature>
<evidence type="ECO:0000256" key="9">
    <source>
        <dbReference type="ARBA" id="ARBA00023027"/>
    </source>
</evidence>
<evidence type="ECO:0000256" key="3">
    <source>
        <dbReference type="ARBA" id="ARBA00022719"/>
    </source>
</evidence>